<dbReference type="EC" id="1.6.5.9" evidence="2"/>
<dbReference type="PRINTS" id="PR00368">
    <property type="entry name" value="FADPNR"/>
</dbReference>
<comment type="caution">
    <text evidence="12">The sequence shown here is derived from an EMBL/GenBank/DDBJ whole genome shotgun (WGS) entry which is preliminary data.</text>
</comment>
<dbReference type="PANTHER" id="PTHR43706:SF47">
    <property type="entry name" value="EXTERNAL NADH-UBIQUINONE OXIDOREDUCTASE 1, MITOCHONDRIAL-RELATED"/>
    <property type="match status" value="1"/>
</dbReference>
<dbReference type="RefSeq" id="WP_196280691.1">
    <property type="nucleotide sequence ID" value="NZ_JADQDQ010000001.1"/>
</dbReference>
<evidence type="ECO:0000259" key="10">
    <source>
        <dbReference type="Pfam" id="PF07992"/>
    </source>
</evidence>
<evidence type="ECO:0000313" key="12">
    <source>
        <dbReference type="EMBL" id="MBF9236341.1"/>
    </source>
</evidence>
<keyword evidence="5" id="KW-0809">Transit peptide</keyword>
<comment type="similarity">
    <text evidence="1">Belongs to the NADH dehydrogenase family.</text>
</comment>
<keyword evidence="9" id="KW-0812">Transmembrane</keyword>
<keyword evidence="4" id="KW-0274">FAD</keyword>
<evidence type="ECO:0000256" key="5">
    <source>
        <dbReference type="ARBA" id="ARBA00022946"/>
    </source>
</evidence>
<dbReference type="Gene3D" id="3.50.50.100">
    <property type="match status" value="1"/>
</dbReference>
<keyword evidence="9" id="KW-1133">Transmembrane helix</keyword>
<comment type="catalytic activity">
    <reaction evidence="8">
        <text>a quinone + NADH + H(+) = a quinol + NAD(+)</text>
        <dbReference type="Rhea" id="RHEA:46160"/>
        <dbReference type="ChEBI" id="CHEBI:15378"/>
        <dbReference type="ChEBI" id="CHEBI:24646"/>
        <dbReference type="ChEBI" id="CHEBI:57540"/>
        <dbReference type="ChEBI" id="CHEBI:57945"/>
        <dbReference type="ChEBI" id="CHEBI:132124"/>
        <dbReference type="EC" id="1.6.5.9"/>
    </reaction>
</comment>
<feature type="domain" description="FAD/NAD(P)-binding" evidence="10">
    <location>
        <begin position="14"/>
        <end position="332"/>
    </location>
</feature>
<keyword evidence="7" id="KW-0520">NAD</keyword>
<dbReference type="SUPFAM" id="SSF51905">
    <property type="entry name" value="FAD/NAD(P)-binding domain"/>
    <property type="match status" value="1"/>
</dbReference>
<dbReference type="InterPro" id="IPR054585">
    <property type="entry name" value="NDH2-like_C"/>
</dbReference>
<evidence type="ECO:0000256" key="8">
    <source>
        <dbReference type="ARBA" id="ARBA00047599"/>
    </source>
</evidence>
<dbReference type="EMBL" id="JADQDQ010000001">
    <property type="protein sequence ID" value="MBF9236341.1"/>
    <property type="molecule type" value="Genomic_DNA"/>
</dbReference>
<keyword evidence="13" id="KW-1185">Reference proteome</keyword>
<evidence type="ECO:0000256" key="7">
    <source>
        <dbReference type="ARBA" id="ARBA00023027"/>
    </source>
</evidence>
<dbReference type="InterPro" id="IPR036188">
    <property type="entry name" value="FAD/NAD-bd_sf"/>
</dbReference>
<dbReference type="InterPro" id="IPR023753">
    <property type="entry name" value="FAD/NAD-binding_dom"/>
</dbReference>
<evidence type="ECO:0000256" key="9">
    <source>
        <dbReference type="SAM" id="Phobius"/>
    </source>
</evidence>
<accession>A0ABS0IDB8</accession>
<evidence type="ECO:0000256" key="6">
    <source>
        <dbReference type="ARBA" id="ARBA00023002"/>
    </source>
</evidence>
<organism evidence="12 13">
    <name type="scientific">Hymenobacter jeongseonensis</name>
    <dbReference type="NCBI Taxonomy" id="2791027"/>
    <lineage>
        <taxon>Bacteria</taxon>
        <taxon>Pseudomonadati</taxon>
        <taxon>Bacteroidota</taxon>
        <taxon>Cytophagia</taxon>
        <taxon>Cytophagales</taxon>
        <taxon>Hymenobacteraceae</taxon>
        <taxon>Hymenobacter</taxon>
    </lineage>
</organism>
<evidence type="ECO:0000256" key="3">
    <source>
        <dbReference type="ARBA" id="ARBA00022630"/>
    </source>
</evidence>
<feature type="transmembrane region" description="Helical" evidence="9">
    <location>
        <begin position="383"/>
        <end position="400"/>
    </location>
</feature>
<dbReference type="Proteomes" id="UP000597617">
    <property type="component" value="Unassembled WGS sequence"/>
</dbReference>
<proteinExistence type="inferred from homology"/>
<name>A0ABS0IDB8_9BACT</name>
<keyword evidence="9" id="KW-0472">Membrane</keyword>
<evidence type="ECO:0000256" key="1">
    <source>
        <dbReference type="ARBA" id="ARBA00005272"/>
    </source>
</evidence>
<evidence type="ECO:0000259" key="11">
    <source>
        <dbReference type="Pfam" id="PF22366"/>
    </source>
</evidence>
<evidence type="ECO:0000313" key="13">
    <source>
        <dbReference type="Proteomes" id="UP000597617"/>
    </source>
</evidence>
<sequence length="443" mass="48365">MEGLTKIDDLGKPRVVIVGGGFGGLELAKALAEAPVQVVLIDKQNYHTFQPLLYQVASAGIDEGQIVSPFRKILSEQHNFYFRLAEVQAVDAVAQVVETSIGRVRYDYLVLATGATTNYFGDEQMAQNAIAIKSIDDAIELRNTVLSNFEQALQLGDIEQINSLLDFVIVGGGPTGVEIAGALSELRTHVFPKDYRELDFKQMDIHLVQSGPALLKGMSANASQQALAALKKFGVQVWLDARVKSYDGYTVTLSTGQQLITRTLIWAAGVTGAPIAGLRSDCLLPGNRYAVDECSRVLGYEHVFAIGDIAAMRTAAHPDGHPMVAQPALQQGRLLGENIARLLAGQPLQPFHYQDKGAMATIGRNHAVADVKLFGREYHLQGFLAWLAWGVVHVASLIGFRNRLMVLLHWTWSYLSYDKGLRYIIGKTKAPVVEVDVEGKAIV</sequence>
<dbReference type="InterPro" id="IPR045024">
    <property type="entry name" value="NDH-2"/>
</dbReference>
<dbReference type="PANTHER" id="PTHR43706">
    <property type="entry name" value="NADH DEHYDROGENASE"/>
    <property type="match status" value="1"/>
</dbReference>
<dbReference type="PRINTS" id="PR00411">
    <property type="entry name" value="PNDRDTASEI"/>
</dbReference>
<evidence type="ECO:0000256" key="2">
    <source>
        <dbReference type="ARBA" id="ARBA00012637"/>
    </source>
</evidence>
<keyword evidence="3" id="KW-0285">Flavoprotein</keyword>
<dbReference type="Pfam" id="PF22366">
    <property type="entry name" value="NDH2_C"/>
    <property type="match status" value="1"/>
</dbReference>
<gene>
    <name evidence="12" type="ORF">I2I05_02930</name>
</gene>
<feature type="domain" description="External alternative NADH-ubiquinone oxidoreductase-like C-terminal" evidence="11">
    <location>
        <begin position="356"/>
        <end position="415"/>
    </location>
</feature>
<reference evidence="12 13" key="1">
    <citation type="submission" date="2020-11" db="EMBL/GenBank/DDBJ databases">
        <authorList>
            <person name="Kim M.K."/>
        </authorList>
    </citation>
    <scope>NUCLEOTIDE SEQUENCE [LARGE SCALE GENOMIC DNA]</scope>
    <source>
        <strain evidence="12 13">BT683</strain>
    </source>
</reference>
<dbReference type="Pfam" id="PF07992">
    <property type="entry name" value="Pyr_redox_2"/>
    <property type="match status" value="1"/>
</dbReference>
<evidence type="ECO:0000256" key="4">
    <source>
        <dbReference type="ARBA" id="ARBA00022827"/>
    </source>
</evidence>
<protein>
    <recommendedName>
        <fullName evidence="2">NADH:ubiquinone reductase (non-electrogenic)</fullName>
        <ecNumber evidence="2">1.6.5.9</ecNumber>
    </recommendedName>
</protein>
<keyword evidence="6" id="KW-0560">Oxidoreductase</keyword>